<keyword evidence="1" id="KW-0802">TPR repeat</keyword>
<dbReference type="Proteomes" id="UP000276770">
    <property type="component" value="Unassembled WGS sequence"/>
</dbReference>
<dbReference type="InterPro" id="IPR018708">
    <property type="entry name" value="DUF2225"/>
</dbReference>
<comment type="caution">
    <text evidence="2">The sequence shown here is derived from an EMBL/GenBank/DDBJ whole genome shotgun (WGS) entry which is preliminary data.</text>
</comment>
<dbReference type="InterPro" id="IPR011990">
    <property type="entry name" value="TPR-like_helical_dom_sf"/>
</dbReference>
<accession>A0A3L7K0G0</accession>
<dbReference type="RefSeq" id="WP_121679547.1">
    <property type="nucleotide sequence ID" value="NZ_RCVZ01000003.1"/>
</dbReference>
<name>A0A3L7K0G0_9BACI</name>
<dbReference type="AlphaFoldDB" id="A0A3L7K0G0"/>
<evidence type="ECO:0000313" key="2">
    <source>
        <dbReference type="EMBL" id="RLQ96526.1"/>
    </source>
</evidence>
<dbReference type="SUPFAM" id="SSF48452">
    <property type="entry name" value="TPR-like"/>
    <property type="match status" value="1"/>
</dbReference>
<dbReference type="InterPro" id="IPR019734">
    <property type="entry name" value="TPR_rpt"/>
</dbReference>
<proteinExistence type="predicted"/>
<organism evidence="2 3">
    <name type="scientific">Falsibacillus albus</name>
    <dbReference type="NCBI Taxonomy" id="2478915"/>
    <lineage>
        <taxon>Bacteria</taxon>
        <taxon>Bacillati</taxon>
        <taxon>Bacillota</taxon>
        <taxon>Bacilli</taxon>
        <taxon>Bacillales</taxon>
        <taxon>Bacillaceae</taxon>
        <taxon>Falsibacillus</taxon>
    </lineage>
</organism>
<dbReference type="EMBL" id="RCVZ01000003">
    <property type="protein sequence ID" value="RLQ96526.1"/>
    <property type="molecule type" value="Genomic_DNA"/>
</dbReference>
<feature type="repeat" description="TPR" evidence="1">
    <location>
        <begin position="174"/>
        <end position="207"/>
    </location>
</feature>
<keyword evidence="3" id="KW-1185">Reference proteome</keyword>
<dbReference type="OrthoDB" id="9780343at2"/>
<evidence type="ECO:0000313" key="3">
    <source>
        <dbReference type="Proteomes" id="UP000276770"/>
    </source>
</evidence>
<reference evidence="2 3" key="1">
    <citation type="submission" date="2018-10" db="EMBL/GenBank/DDBJ databases">
        <title>Falsibacillus sp. genome draft.</title>
        <authorList>
            <person name="Shi S."/>
        </authorList>
    </citation>
    <scope>NUCLEOTIDE SEQUENCE [LARGE SCALE GENOMIC DNA]</scope>
    <source>
        <strain evidence="2 3">GY 10110</strain>
    </source>
</reference>
<gene>
    <name evidence="2" type="ORF">D9X91_05310</name>
</gene>
<evidence type="ECO:0000256" key="1">
    <source>
        <dbReference type="PROSITE-ProRule" id="PRU00339"/>
    </source>
</evidence>
<protein>
    <submittedName>
        <fullName evidence="2">DUF2225 domain-containing protein</fullName>
    </submittedName>
</protein>
<dbReference type="PROSITE" id="PS50005">
    <property type="entry name" value="TPR"/>
    <property type="match status" value="1"/>
</dbReference>
<dbReference type="Pfam" id="PF09986">
    <property type="entry name" value="DUF2225"/>
    <property type="match status" value="1"/>
</dbReference>
<dbReference type="Gene3D" id="1.25.40.10">
    <property type="entry name" value="Tetratricopeptide repeat domain"/>
    <property type="match status" value="1"/>
</dbReference>
<sequence length="233" mass="27404">MLEITPFYKKTITCPLCKNGYQTTKIRSRFVKVENLDSDFCPNYQAPASINPILYNVHVCPSCGYSSTEDFNTFFVPVIKEALIEKVSNAWKPRDYGGQRDIPTAITTYKLAVICGLHRREKKVTIAGLYLRIAWLYRLLEQKDCENRFMGLAAKEYTQSYSEDDYKGTQMSEERILYMIAELYRRLDQNEEAVRYFSRVIEKQQHSMDKKVIELAKEQWHEMKEKYRHSKSG</sequence>